<dbReference type="Proteomes" id="UP001217089">
    <property type="component" value="Unassembled WGS sequence"/>
</dbReference>
<reference evidence="1 2" key="1">
    <citation type="submission" date="2022-12" db="EMBL/GenBank/DDBJ databases">
        <title>Chromosome-level genome of Tegillarca granosa.</title>
        <authorList>
            <person name="Kim J."/>
        </authorList>
    </citation>
    <scope>NUCLEOTIDE SEQUENCE [LARGE SCALE GENOMIC DNA]</scope>
    <source>
        <strain evidence="1">Teg-2019</strain>
        <tissue evidence="1">Adductor muscle</tissue>
    </source>
</reference>
<proteinExistence type="predicted"/>
<comment type="caution">
    <text evidence="1">The sequence shown here is derived from an EMBL/GenBank/DDBJ whole genome shotgun (WGS) entry which is preliminary data.</text>
</comment>
<name>A0ABQ9F3T7_TEGGR</name>
<dbReference type="EMBL" id="JARBDR010000640">
    <property type="protein sequence ID" value="KAJ8310856.1"/>
    <property type="molecule type" value="Genomic_DNA"/>
</dbReference>
<accession>A0ABQ9F3T7</accession>
<keyword evidence="2" id="KW-1185">Reference proteome</keyword>
<sequence length="135" mass="14377">MSMGALQFGHQASRDHFVEGEPTACFPDPVPAIVNGPESTNTPEVEVPLSENNIDLSNLKTTSVENVSTQESSGSISDKEIAYQSGILKTMRNMIDCGMLKKGDAVMVGKGFNIKEEIEELGLELIIPPNAPSGG</sequence>
<protein>
    <submittedName>
        <fullName evidence="1">Uncharacterized protein</fullName>
    </submittedName>
</protein>
<gene>
    <name evidence="1" type="ORF">KUTeg_012721</name>
</gene>
<evidence type="ECO:0000313" key="2">
    <source>
        <dbReference type="Proteomes" id="UP001217089"/>
    </source>
</evidence>
<organism evidence="1 2">
    <name type="scientific">Tegillarca granosa</name>
    <name type="common">Malaysian cockle</name>
    <name type="synonym">Anadara granosa</name>
    <dbReference type="NCBI Taxonomy" id="220873"/>
    <lineage>
        <taxon>Eukaryota</taxon>
        <taxon>Metazoa</taxon>
        <taxon>Spiralia</taxon>
        <taxon>Lophotrochozoa</taxon>
        <taxon>Mollusca</taxon>
        <taxon>Bivalvia</taxon>
        <taxon>Autobranchia</taxon>
        <taxon>Pteriomorphia</taxon>
        <taxon>Arcoida</taxon>
        <taxon>Arcoidea</taxon>
        <taxon>Arcidae</taxon>
        <taxon>Tegillarca</taxon>
    </lineage>
</organism>
<evidence type="ECO:0000313" key="1">
    <source>
        <dbReference type="EMBL" id="KAJ8310856.1"/>
    </source>
</evidence>